<dbReference type="Proteomes" id="UP000192578">
    <property type="component" value="Unassembled WGS sequence"/>
</dbReference>
<organism evidence="1 2">
    <name type="scientific">Hypsibius exemplaris</name>
    <name type="common">Freshwater tardigrade</name>
    <dbReference type="NCBI Taxonomy" id="2072580"/>
    <lineage>
        <taxon>Eukaryota</taxon>
        <taxon>Metazoa</taxon>
        <taxon>Ecdysozoa</taxon>
        <taxon>Tardigrada</taxon>
        <taxon>Eutardigrada</taxon>
        <taxon>Parachela</taxon>
        <taxon>Hypsibioidea</taxon>
        <taxon>Hypsibiidae</taxon>
        <taxon>Hypsibius</taxon>
    </lineage>
</organism>
<dbReference type="InterPro" id="IPR011992">
    <property type="entry name" value="EF-hand-dom_pair"/>
</dbReference>
<dbReference type="AlphaFoldDB" id="A0A1W0WL54"/>
<name>A0A1W0WL54_HYPEX</name>
<protein>
    <submittedName>
        <fullName evidence="1">Uncharacterized protein</fullName>
    </submittedName>
</protein>
<reference evidence="2" key="1">
    <citation type="submission" date="2017-01" db="EMBL/GenBank/DDBJ databases">
        <title>Comparative genomics of anhydrobiosis in the tardigrade Hypsibius dujardini.</title>
        <authorList>
            <person name="Yoshida Y."/>
            <person name="Koutsovoulos G."/>
            <person name="Laetsch D."/>
            <person name="Stevens L."/>
            <person name="Kumar S."/>
            <person name="Horikawa D."/>
            <person name="Ishino K."/>
            <person name="Komine S."/>
            <person name="Tomita M."/>
            <person name="Blaxter M."/>
            <person name="Arakawa K."/>
        </authorList>
    </citation>
    <scope>NUCLEOTIDE SEQUENCE [LARGE SCALE GENOMIC DNA]</scope>
    <source>
        <strain evidence="2">Z151</strain>
    </source>
</reference>
<proteinExistence type="predicted"/>
<keyword evidence="2" id="KW-1185">Reference proteome</keyword>
<gene>
    <name evidence="1" type="ORF">BV898_09861</name>
</gene>
<dbReference type="SUPFAM" id="SSF47473">
    <property type="entry name" value="EF-hand"/>
    <property type="match status" value="1"/>
</dbReference>
<evidence type="ECO:0000313" key="2">
    <source>
        <dbReference type="Proteomes" id="UP000192578"/>
    </source>
</evidence>
<sequence>MPPKKPGGKRGKTPPQPVPDLEWEDIPYICPSYNQLFNQKIRIRIRSLFAILDTDKKKKLDNDRAAIMVRATGLFPPDLEMDEWFKVIGKKGDDDLLYMERNALCDGIYEILREGRWRPPTPKQAVKAWRRLDMQQRGTLDAENLNDIFAQEEKENGMTPTELKKLIKFTAEMPGGVFDYVSYVDGWYKTWLANRIPRPRDRIPRRQFDDTI</sequence>
<comment type="caution">
    <text evidence="1">The sequence shown here is derived from an EMBL/GenBank/DDBJ whole genome shotgun (WGS) entry which is preliminary data.</text>
</comment>
<dbReference type="OrthoDB" id="10385866at2759"/>
<dbReference type="EMBL" id="MTYJ01000080">
    <property type="protein sequence ID" value="OQV15938.1"/>
    <property type="molecule type" value="Genomic_DNA"/>
</dbReference>
<evidence type="ECO:0000313" key="1">
    <source>
        <dbReference type="EMBL" id="OQV15938.1"/>
    </source>
</evidence>
<accession>A0A1W0WL54</accession>
<dbReference type="Gene3D" id="1.10.238.10">
    <property type="entry name" value="EF-hand"/>
    <property type="match status" value="1"/>
</dbReference>